<keyword evidence="2" id="KW-1185">Reference proteome</keyword>
<proteinExistence type="predicted"/>
<evidence type="ECO:0000313" key="2">
    <source>
        <dbReference type="Proteomes" id="UP000601435"/>
    </source>
</evidence>
<feature type="non-terminal residue" evidence="1">
    <location>
        <position position="638"/>
    </location>
</feature>
<accession>A0A813BN35</accession>
<protein>
    <submittedName>
        <fullName evidence="1">Uncharacterized protein</fullName>
    </submittedName>
</protein>
<sequence length="638" mass="71367">ERVTLRCAPPQPWHSDVDFDDGDRAEIIQAFVALQDISETHGPTQAKPDPDELKRESLTLEAGALALMAGHAYHRGAGNMSAVPRRLLHFAFMAPGPPPVGFTYHLVNELVQSPVTLDQFPLDLGWRGFKGSRYTTSIPRGSNNTMCSVPWWDDKAGCASHAGKDDGVLEALANWAGDAPRKWFLIAGAMDPPTGSGATSRVRNSGDCGQRSGKFLEGIELDFRHMTRAVGRDLYNRVHDMRLKLHEAKSRICDFFDECKKRECIPMLYYTGHGAEGSGNWCFQDGCLSFSDVCELLPVGTEHLWILADCCFSGHWANQARNMCDKKVEVVAAVPYFMTALDTEHGGEFTMYITGNKRANDLKRPVVCSTRSVKDFPLPPLIRSYSYTQRIKGETSFGNRFVMAQHFHEDCCSMFFARIPGYDAGTGSAKWCIMSTYSSLRTWLEEDCWSKGLNVMHISCSGHRFGAYASQGFGSRQQIFAGTFEHIKSCFENNKWNDGWSITSLCPGIEHDWVAVVTQCQGDYLYGDSKGSQSLRKASSWVELRAQIGEEWKERRNITNLAVANDTWILAAQASPRSQKYRRGPKDGSFPNVRQHFWDKGFDVTLLLKDPSDTRWLLFGTGGLKAVNRGYCTQVAQI</sequence>
<dbReference type="OrthoDB" id="438188at2759"/>
<dbReference type="Proteomes" id="UP000601435">
    <property type="component" value="Unassembled WGS sequence"/>
</dbReference>
<organism evidence="1 2">
    <name type="scientific">Symbiodinium necroappetens</name>
    <dbReference type="NCBI Taxonomy" id="1628268"/>
    <lineage>
        <taxon>Eukaryota</taxon>
        <taxon>Sar</taxon>
        <taxon>Alveolata</taxon>
        <taxon>Dinophyceae</taxon>
        <taxon>Suessiales</taxon>
        <taxon>Symbiodiniaceae</taxon>
        <taxon>Symbiodinium</taxon>
    </lineage>
</organism>
<reference evidence="1" key="1">
    <citation type="submission" date="2021-02" db="EMBL/GenBank/DDBJ databases">
        <authorList>
            <person name="Dougan E. K."/>
            <person name="Rhodes N."/>
            <person name="Thang M."/>
            <person name="Chan C."/>
        </authorList>
    </citation>
    <scope>NUCLEOTIDE SEQUENCE</scope>
</reference>
<dbReference type="EMBL" id="CAJNJA010074252">
    <property type="protein sequence ID" value="CAE7911811.1"/>
    <property type="molecule type" value="Genomic_DNA"/>
</dbReference>
<gene>
    <name evidence="1" type="ORF">SNEC2469_LOCUS31104</name>
</gene>
<name>A0A813BN35_9DINO</name>
<dbReference type="AlphaFoldDB" id="A0A813BN35"/>
<dbReference type="SUPFAM" id="SSF51197">
    <property type="entry name" value="Clavaminate synthase-like"/>
    <property type="match status" value="1"/>
</dbReference>
<comment type="caution">
    <text evidence="1">The sequence shown here is derived from an EMBL/GenBank/DDBJ whole genome shotgun (WGS) entry which is preliminary data.</text>
</comment>
<evidence type="ECO:0000313" key="1">
    <source>
        <dbReference type="EMBL" id="CAE7911811.1"/>
    </source>
</evidence>
<dbReference type="Gene3D" id="2.60.120.620">
    <property type="entry name" value="q2cbj1_9rhob like domain"/>
    <property type="match status" value="1"/>
</dbReference>